<evidence type="ECO:0000256" key="1">
    <source>
        <dbReference type="ARBA" id="ARBA00023015"/>
    </source>
</evidence>
<reference evidence="5 6" key="1">
    <citation type="submission" date="2020-07" db="EMBL/GenBank/DDBJ databases">
        <title>Genomic Encyclopedia of Type Strains, Phase IV (KMG-IV): sequencing the most valuable type-strain genomes for metagenomic binning, comparative biology and taxonomic classification.</title>
        <authorList>
            <person name="Goeker M."/>
        </authorList>
    </citation>
    <scope>NUCLEOTIDE SEQUENCE [LARGE SCALE GENOMIC DNA]</scope>
    <source>
        <strain evidence="5 6">DSM 45533</strain>
    </source>
</reference>
<dbReference type="Pfam" id="PF07729">
    <property type="entry name" value="FCD"/>
    <property type="match status" value="1"/>
</dbReference>
<dbReference type="Proteomes" id="UP000530928">
    <property type="component" value="Unassembled WGS sequence"/>
</dbReference>
<keyword evidence="1" id="KW-0805">Transcription regulation</keyword>
<sequence length="220" mass="24040">MGKSGEIYERLRTDILGGRLTPGQRLKFPDLCARYGTSVGAAREALTRLVTEGLVASQSNHGFTVVSLSYGDLAELTSARREVEPLVFAMAVREGDMAWEAAVVAAHHVLARTPFFGEGSREHPSAAWSAAHTAFHLALLEGCPNRRLRSIACGLREEAELYRTWAVSYGQESEEEIALEHRGLLEAVVERDAVSAAERLRHHISHTARLLIKGATDTPA</sequence>
<evidence type="ECO:0000256" key="3">
    <source>
        <dbReference type="ARBA" id="ARBA00023163"/>
    </source>
</evidence>
<evidence type="ECO:0000313" key="6">
    <source>
        <dbReference type="Proteomes" id="UP000530928"/>
    </source>
</evidence>
<name>A0A7W0CP57_9ACTN</name>
<keyword evidence="2 5" id="KW-0238">DNA-binding</keyword>
<dbReference type="AlphaFoldDB" id="A0A7W0CP57"/>
<dbReference type="Pfam" id="PF00392">
    <property type="entry name" value="GntR"/>
    <property type="match status" value="1"/>
</dbReference>
<dbReference type="Gene3D" id="1.20.120.530">
    <property type="entry name" value="GntR ligand-binding domain-like"/>
    <property type="match status" value="1"/>
</dbReference>
<evidence type="ECO:0000313" key="5">
    <source>
        <dbReference type="EMBL" id="MBA2894530.1"/>
    </source>
</evidence>
<dbReference type="PANTHER" id="PTHR43537:SF20">
    <property type="entry name" value="HTH-TYPE TRANSCRIPTIONAL REPRESSOR GLAR"/>
    <property type="match status" value="1"/>
</dbReference>
<dbReference type="PROSITE" id="PS50949">
    <property type="entry name" value="HTH_GNTR"/>
    <property type="match status" value="1"/>
</dbReference>
<evidence type="ECO:0000256" key="2">
    <source>
        <dbReference type="ARBA" id="ARBA00023125"/>
    </source>
</evidence>
<dbReference type="PANTHER" id="PTHR43537">
    <property type="entry name" value="TRANSCRIPTIONAL REGULATOR, GNTR FAMILY"/>
    <property type="match status" value="1"/>
</dbReference>
<dbReference type="InterPro" id="IPR000524">
    <property type="entry name" value="Tscrpt_reg_HTH_GntR"/>
</dbReference>
<dbReference type="InterPro" id="IPR008920">
    <property type="entry name" value="TF_FadR/GntR_C"/>
</dbReference>
<dbReference type="SMART" id="SM00895">
    <property type="entry name" value="FCD"/>
    <property type="match status" value="1"/>
</dbReference>
<dbReference type="RefSeq" id="WP_181613290.1">
    <property type="nucleotide sequence ID" value="NZ_BAABAM010000004.1"/>
</dbReference>
<dbReference type="GO" id="GO:0003677">
    <property type="term" value="F:DNA binding"/>
    <property type="evidence" value="ECO:0007669"/>
    <property type="project" value="UniProtKB-KW"/>
</dbReference>
<dbReference type="InterPro" id="IPR036388">
    <property type="entry name" value="WH-like_DNA-bd_sf"/>
</dbReference>
<gene>
    <name evidence="5" type="ORF">HNR30_005902</name>
</gene>
<proteinExistence type="predicted"/>
<dbReference type="Gene3D" id="1.10.10.10">
    <property type="entry name" value="Winged helix-like DNA-binding domain superfamily/Winged helix DNA-binding domain"/>
    <property type="match status" value="1"/>
</dbReference>
<keyword evidence="3" id="KW-0804">Transcription</keyword>
<dbReference type="SMART" id="SM00345">
    <property type="entry name" value="HTH_GNTR"/>
    <property type="match status" value="1"/>
</dbReference>
<dbReference type="EMBL" id="JACDUR010000006">
    <property type="protein sequence ID" value="MBA2894530.1"/>
    <property type="molecule type" value="Genomic_DNA"/>
</dbReference>
<dbReference type="GO" id="GO:0003700">
    <property type="term" value="F:DNA-binding transcription factor activity"/>
    <property type="evidence" value="ECO:0007669"/>
    <property type="project" value="InterPro"/>
</dbReference>
<evidence type="ECO:0000259" key="4">
    <source>
        <dbReference type="PROSITE" id="PS50949"/>
    </source>
</evidence>
<accession>A0A7W0CP57</accession>
<feature type="domain" description="HTH gntR-type" evidence="4">
    <location>
        <begin position="1"/>
        <end position="68"/>
    </location>
</feature>
<dbReference type="CDD" id="cd07377">
    <property type="entry name" value="WHTH_GntR"/>
    <property type="match status" value="1"/>
</dbReference>
<dbReference type="InterPro" id="IPR036390">
    <property type="entry name" value="WH_DNA-bd_sf"/>
</dbReference>
<keyword evidence="6" id="KW-1185">Reference proteome</keyword>
<dbReference type="SUPFAM" id="SSF48008">
    <property type="entry name" value="GntR ligand-binding domain-like"/>
    <property type="match status" value="1"/>
</dbReference>
<dbReference type="InterPro" id="IPR011711">
    <property type="entry name" value="GntR_C"/>
</dbReference>
<organism evidence="5 6">
    <name type="scientific">Nonomuraea soli</name>
    <dbReference type="NCBI Taxonomy" id="1032476"/>
    <lineage>
        <taxon>Bacteria</taxon>
        <taxon>Bacillati</taxon>
        <taxon>Actinomycetota</taxon>
        <taxon>Actinomycetes</taxon>
        <taxon>Streptosporangiales</taxon>
        <taxon>Streptosporangiaceae</taxon>
        <taxon>Nonomuraea</taxon>
    </lineage>
</organism>
<dbReference type="SUPFAM" id="SSF46785">
    <property type="entry name" value="Winged helix' DNA-binding domain"/>
    <property type="match status" value="1"/>
</dbReference>
<protein>
    <submittedName>
        <fullName evidence="5">DNA-binding GntR family transcriptional regulator</fullName>
    </submittedName>
</protein>
<comment type="caution">
    <text evidence="5">The sequence shown here is derived from an EMBL/GenBank/DDBJ whole genome shotgun (WGS) entry which is preliminary data.</text>
</comment>